<name>A0A915ICU5_ROMCU</name>
<dbReference type="PROSITE" id="PS50102">
    <property type="entry name" value="RRM"/>
    <property type="match status" value="1"/>
</dbReference>
<dbReference type="InterPro" id="IPR035979">
    <property type="entry name" value="RBD_domain_sf"/>
</dbReference>
<dbReference type="OMA" id="YAFVDCC"/>
<dbReference type="InterPro" id="IPR012677">
    <property type="entry name" value="Nucleotide-bd_a/b_plait_sf"/>
</dbReference>
<dbReference type="AlphaFoldDB" id="A0A915ICU5"/>
<evidence type="ECO:0000313" key="3">
    <source>
        <dbReference type="Proteomes" id="UP000887565"/>
    </source>
</evidence>
<keyword evidence="3" id="KW-1185">Reference proteome</keyword>
<dbReference type="WBParaSite" id="nRc.2.0.1.t11046-RA">
    <property type="protein sequence ID" value="nRc.2.0.1.t11046-RA"/>
    <property type="gene ID" value="nRc.2.0.1.g11046"/>
</dbReference>
<accession>A0A915ICU5</accession>
<organism evidence="3 4">
    <name type="scientific">Romanomermis culicivorax</name>
    <name type="common">Nematode worm</name>
    <dbReference type="NCBI Taxonomy" id="13658"/>
    <lineage>
        <taxon>Eukaryota</taxon>
        <taxon>Metazoa</taxon>
        <taxon>Ecdysozoa</taxon>
        <taxon>Nematoda</taxon>
        <taxon>Enoplea</taxon>
        <taxon>Dorylaimia</taxon>
        <taxon>Mermithida</taxon>
        <taxon>Mermithoidea</taxon>
        <taxon>Mermithidae</taxon>
        <taxon>Romanomermis</taxon>
    </lineage>
</organism>
<protein>
    <submittedName>
        <fullName evidence="4">RRM domain-containing protein</fullName>
    </submittedName>
</protein>
<sequence length="80" mass="9128">MHRLFVGNIPNYVTPNALKEVFNNVRVDVINVKARQGGYAFVDVPNQNAADRAIEIFKTFDPFGGFLRVEPSMPRQLHIR</sequence>
<dbReference type="Proteomes" id="UP000887565">
    <property type="component" value="Unplaced"/>
</dbReference>
<evidence type="ECO:0000259" key="2">
    <source>
        <dbReference type="PROSITE" id="PS50102"/>
    </source>
</evidence>
<dbReference type="Pfam" id="PF00076">
    <property type="entry name" value="RRM_1"/>
    <property type="match status" value="1"/>
</dbReference>
<feature type="domain" description="RRM" evidence="2">
    <location>
        <begin position="2"/>
        <end position="74"/>
    </location>
</feature>
<keyword evidence="1" id="KW-0694">RNA-binding</keyword>
<dbReference type="SMART" id="SM00360">
    <property type="entry name" value="RRM"/>
    <property type="match status" value="1"/>
</dbReference>
<proteinExistence type="predicted"/>
<dbReference type="GO" id="GO:0003723">
    <property type="term" value="F:RNA binding"/>
    <property type="evidence" value="ECO:0007669"/>
    <property type="project" value="UniProtKB-UniRule"/>
</dbReference>
<reference evidence="4" key="1">
    <citation type="submission" date="2022-11" db="UniProtKB">
        <authorList>
            <consortium name="WormBaseParasite"/>
        </authorList>
    </citation>
    <scope>IDENTIFICATION</scope>
</reference>
<dbReference type="Gene3D" id="3.30.70.330">
    <property type="match status" value="1"/>
</dbReference>
<dbReference type="InterPro" id="IPR000504">
    <property type="entry name" value="RRM_dom"/>
</dbReference>
<dbReference type="SUPFAM" id="SSF54928">
    <property type="entry name" value="RNA-binding domain, RBD"/>
    <property type="match status" value="1"/>
</dbReference>
<evidence type="ECO:0000256" key="1">
    <source>
        <dbReference type="PROSITE-ProRule" id="PRU00176"/>
    </source>
</evidence>
<evidence type="ECO:0000313" key="4">
    <source>
        <dbReference type="WBParaSite" id="nRc.2.0.1.t11046-RA"/>
    </source>
</evidence>